<reference evidence="2" key="1">
    <citation type="journal article" date="2019" name="Int. J. Syst. Evol. Microbiol.">
        <title>The Global Catalogue of Microorganisms (GCM) 10K type strain sequencing project: providing services to taxonomists for standard genome sequencing and annotation.</title>
        <authorList>
            <consortium name="The Broad Institute Genomics Platform"/>
            <consortium name="The Broad Institute Genome Sequencing Center for Infectious Disease"/>
            <person name="Wu L."/>
            <person name="Ma J."/>
        </authorList>
    </citation>
    <scope>NUCLEOTIDE SEQUENCE [LARGE SCALE GENOMIC DNA]</scope>
    <source>
        <strain evidence="2">CGMCC 1.15439</strain>
    </source>
</reference>
<dbReference type="Gene3D" id="1.10.238.160">
    <property type="match status" value="1"/>
</dbReference>
<dbReference type="EMBL" id="BMJA01000001">
    <property type="protein sequence ID" value="GGA16483.1"/>
    <property type="molecule type" value="Genomic_DNA"/>
</dbReference>
<name>A0ABQ1FJV3_9GAMM</name>
<evidence type="ECO:0000313" key="2">
    <source>
        <dbReference type="Proteomes" id="UP000620046"/>
    </source>
</evidence>
<dbReference type="InterPro" id="IPR010260">
    <property type="entry name" value="AlpA"/>
</dbReference>
<accession>A0ABQ1FJV3</accession>
<dbReference type="Pfam" id="PF05930">
    <property type="entry name" value="Phage_AlpA"/>
    <property type="match status" value="1"/>
</dbReference>
<evidence type="ECO:0008006" key="3">
    <source>
        <dbReference type="Google" id="ProtNLM"/>
    </source>
</evidence>
<organism evidence="1 2">
    <name type="scientific">Dyella nitratireducens</name>
    <dbReference type="NCBI Taxonomy" id="1849580"/>
    <lineage>
        <taxon>Bacteria</taxon>
        <taxon>Pseudomonadati</taxon>
        <taxon>Pseudomonadota</taxon>
        <taxon>Gammaproteobacteria</taxon>
        <taxon>Lysobacterales</taxon>
        <taxon>Rhodanobacteraceae</taxon>
        <taxon>Dyella</taxon>
    </lineage>
</organism>
<dbReference type="RefSeq" id="WP_229720574.1">
    <property type="nucleotide sequence ID" value="NZ_BMJA01000001.1"/>
</dbReference>
<evidence type="ECO:0000313" key="1">
    <source>
        <dbReference type="EMBL" id="GGA16483.1"/>
    </source>
</evidence>
<gene>
    <name evidence="1" type="ORF">GCM10010981_00140</name>
</gene>
<proteinExistence type="predicted"/>
<comment type="caution">
    <text evidence="1">The sequence shown here is derived from an EMBL/GenBank/DDBJ whole genome shotgun (WGS) entry which is preliminary data.</text>
</comment>
<protein>
    <recommendedName>
        <fullName evidence="3">AlpA family phage regulatory protein</fullName>
    </recommendedName>
</protein>
<dbReference type="Proteomes" id="UP000620046">
    <property type="component" value="Unassembled WGS sequence"/>
</dbReference>
<sequence length="85" mass="9399">MSKIEESNSVSLLRMADVVKKTSLSRSTVGRLMAKGHFPKPIKISGVMTRWLSCDVDSWIFELAEVSSKEGKWKGGVAVEKQSIT</sequence>
<keyword evidence="2" id="KW-1185">Reference proteome</keyword>